<dbReference type="Pfam" id="PF00199">
    <property type="entry name" value="Catalase"/>
    <property type="match status" value="1"/>
</dbReference>
<protein>
    <recommendedName>
        <fullName evidence="10">Catalase</fullName>
        <ecNumber evidence="10">1.11.1.6</ecNumber>
    </recommendedName>
</protein>
<dbReference type="EC" id="1.11.1.6" evidence="10"/>
<keyword evidence="12" id="KW-0732">Signal</keyword>
<feature type="active site" evidence="8">
    <location>
        <position position="98"/>
    </location>
</feature>
<dbReference type="PROSITE" id="PS00437">
    <property type="entry name" value="CATALASE_1"/>
    <property type="match status" value="1"/>
</dbReference>
<feature type="signal peptide" evidence="12">
    <location>
        <begin position="1"/>
        <end position="19"/>
    </location>
</feature>
<evidence type="ECO:0000256" key="5">
    <source>
        <dbReference type="ARBA" id="ARBA00023002"/>
    </source>
</evidence>
<keyword evidence="4 9" id="KW-0479">Metal-binding</keyword>
<dbReference type="Pfam" id="PF06628">
    <property type="entry name" value="Catalase-rel"/>
    <property type="match status" value="1"/>
</dbReference>
<keyword evidence="15" id="KW-1185">Reference proteome</keyword>
<dbReference type="PIRSF" id="PIRSF038928">
    <property type="entry name" value="Catalase_clade1-3"/>
    <property type="match status" value="1"/>
</dbReference>
<feature type="binding site" description="axial binding residue" evidence="9">
    <location>
        <position position="381"/>
    </location>
    <ligand>
        <name>heme</name>
        <dbReference type="ChEBI" id="CHEBI:30413"/>
    </ligand>
    <ligandPart>
        <name>Fe</name>
        <dbReference type="ChEBI" id="CHEBI:18248"/>
    </ligandPart>
</feature>
<dbReference type="OrthoDB" id="6880011at2759"/>
<comment type="caution">
    <text evidence="14">The sequence shown here is derived from an EMBL/GenBank/DDBJ whole genome shotgun (WGS) entry which is preliminary data.</text>
</comment>
<dbReference type="GO" id="GO:0020037">
    <property type="term" value="F:heme binding"/>
    <property type="evidence" value="ECO:0007669"/>
    <property type="project" value="InterPro"/>
</dbReference>
<dbReference type="GO" id="GO:0042542">
    <property type="term" value="P:response to hydrogen peroxide"/>
    <property type="evidence" value="ECO:0007669"/>
    <property type="project" value="TreeGrafter"/>
</dbReference>
<dbReference type="GO" id="GO:0004096">
    <property type="term" value="F:catalase activity"/>
    <property type="evidence" value="ECO:0007669"/>
    <property type="project" value="UniProtKB-EC"/>
</dbReference>
<dbReference type="GO" id="GO:0005739">
    <property type="term" value="C:mitochondrion"/>
    <property type="evidence" value="ECO:0007669"/>
    <property type="project" value="TreeGrafter"/>
</dbReference>
<comment type="catalytic activity">
    <reaction evidence="10">
        <text>2 H2O2 = O2 + 2 H2O</text>
        <dbReference type="Rhea" id="RHEA:20309"/>
        <dbReference type="ChEBI" id="CHEBI:15377"/>
        <dbReference type="ChEBI" id="CHEBI:15379"/>
        <dbReference type="ChEBI" id="CHEBI:16240"/>
        <dbReference type="EC" id="1.11.1.6"/>
    </reaction>
</comment>
<dbReference type="InterPro" id="IPR020835">
    <property type="entry name" value="Catalase_sf"/>
</dbReference>
<keyword evidence="3 9" id="KW-0349">Heme</keyword>
<evidence type="ECO:0000256" key="10">
    <source>
        <dbReference type="RuleBase" id="RU000498"/>
    </source>
</evidence>
<comment type="function">
    <text evidence="11">Catalyzes the degradation of hydrogen peroxide (H(2)O(2)) generated by peroxisomal oxidases to water and oxygen, thereby protecting cells from the toxic effects of hydrogen peroxide.</text>
</comment>
<dbReference type="GO" id="GO:0046872">
    <property type="term" value="F:metal ion binding"/>
    <property type="evidence" value="ECO:0007669"/>
    <property type="project" value="UniProtKB-KW"/>
</dbReference>
<accession>A0A9Q0S230</accession>
<dbReference type="EMBL" id="WJQU01000002">
    <property type="protein sequence ID" value="KAJ6640705.1"/>
    <property type="molecule type" value="Genomic_DNA"/>
</dbReference>
<evidence type="ECO:0000256" key="2">
    <source>
        <dbReference type="ARBA" id="ARBA00022559"/>
    </source>
</evidence>
<comment type="cofactor">
    <cofactor evidence="9">
        <name>heme</name>
        <dbReference type="ChEBI" id="CHEBI:30413"/>
    </cofactor>
</comment>
<evidence type="ECO:0000256" key="7">
    <source>
        <dbReference type="ARBA" id="ARBA00023324"/>
    </source>
</evidence>
<dbReference type="PROSITE" id="PS51402">
    <property type="entry name" value="CATALASE_3"/>
    <property type="match status" value="1"/>
</dbReference>
<keyword evidence="5 10" id="KW-0560">Oxidoreductase</keyword>
<evidence type="ECO:0000256" key="3">
    <source>
        <dbReference type="ARBA" id="ARBA00022617"/>
    </source>
</evidence>
<comment type="similarity">
    <text evidence="1 10">Belongs to the catalase family.</text>
</comment>
<evidence type="ECO:0000313" key="15">
    <source>
        <dbReference type="Proteomes" id="UP001151699"/>
    </source>
</evidence>
<dbReference type="InterPro" id="IPR010582">
    <property type="entry name" value="Catalase_immune_responsive"/>
</dbReference>
<dbReference type="AlphaFoldDB" id="A0A9Q0S230"/>
<dbReference type="InterPro" id="IPR024711">
    <property type="entry name" value="Catalase_clade1/3"/>
</dbReference>
<dbReference type="GO" id="GO:0005777">
    <property type="term" value="C:peroxisome"/>
    <property type="evidence" value="ECO:0007669"/>
    <property type="project" value="TreeGrafter"/>
</dbReference>
<evidence type="ECO:0000256" key="9">
    <source>
        <dbReference type="PIRSR" id="PIRSR038928-2"/>
    </source>
</evidence>
<gene>
    <name evidence="14" type="primary">cat</name>
    <name evidence="14" type="ORF">Bhyg_05637</name>
</gene>
<keyword evidence="6 9" id="KW-0408">Iron</keyword>
<keyword evidence="7 10" id="KW-0376">Hydrogen peroxide</keyword>
<feature type="domain" description="Catalase core" evidence="13">
    <location>
        <begin position="51"/>
        <end position="435"/>
    </location>
</feature>
<dbReference type="PROSITE" id="PS00438">
    <property type="entry name" value="CATALASE_2"/>
    <property type="match status" value="1"/>
</dbReference>
<dbReference type="InterPro" id="IPR011614">
    <property type="entry name" value="Catalase_core"/>
</dbReference>
<name>A0A9Q0S230_9DIPT</name>
<dbReference type="SMART" id="SM01060">
    <property type="entry name" value="Catalase"/>
    <property type="match status" value="1"/>
</dbReference>
<evidence type="ECO:0000259" key="13">
    <source>
        <dbReference type="SMART" id="SM01060"/>
    </source>
</evidence>
<dbReference type="Proteomes" id="UP001151699">
    <property type="component" value="Chromosome B"/>
</dbReference>
<evidence type="ECO:0000256" key="8">
    <source>
        <dbReference type="PIRSR" id="PIRSR038928-1"/>
    </source>
</evidence>
<feature type="chain" id="PRO_5040198174" description="Catalase" evidence="12">
    <location>
        <begin position="20"/>
        <end position="518"/>
    </location>
</feature>
<dbReference type="Gene3D" id="2.40.180.10">
    <property type="entry name" value="Catalase core domain"/>
    <property type="match status" value="1"/>
</dbReference>
<evidence type="ECO:0000313" key="14">
    <source>
        <dbReference type="EMBL" id="KAJ6640705.1"/>
    </source>
</evidence>
<feature type="active site" evidence="8">
    <location>
        <position position="171"/>
    </location>
</feature>
<dbReference type="InterPro" id="IPR024708">
    <property type="entry name" value="Catalase_AS"/>
</dbReference>
<sequence>MAKLVCWVTLLSLVVFCNSQSEEEGYCTSAADQLMCFKTTLDETNEGDALTTGQGQGIGDIANSKTAGPRGPTLIEDALHLKELAQFDRERIPERVVHAKGAGAYGELHITSDFLEKYSKAAVFRNGSSSPLFLRFSQVAGELGSQDTVRDVRGFAVKVKTEEGIWDLVGNNLPVFFIRDARLFPSFIHTQKRNPQTHLKDTNMAWDFLSLRNESTLMLMYLYSDLGTPASYRRMNGFGVHTFKLVNTEGDSVFARFNWRVNQELRNLTAEEAMGLAGKNPDYLLQDLYENIAQKNFPSWTFTVQILNADEAENLHFNPFDPTKVWFTDEIPEYEVGKLILNKNQNNYFAEVEQSAFDPANMPCGIEPSPDKLLQGRLFSYLDTQYYRLGVNFNHLPVNRPVNKVIANSYRDGHMNYDNDGGMPNYNPNSFMKASALPRYKESTYRLDSDIVDRHEPANDNFFQATQLYESFSETDKIHLAQNLARDLKPVFPFIRERALKNFEAVSSDLFDRLQQIL</sequence>
<dbReference type="InterPro" id="IPR018028">
    <property type="entry name" value="Catalase"/>
</dbReference>
<dbReference type="PANTHER" id="PTHR11465">
    <property type="entry name" value="CATALASE"/>
    <property type="match status" value="1"/>
</dbReference>
<dbReference type="InterPro" id="IPR002226">
    <property type="entry name" value="Catalase_haem_BS"/>
</dbReference>
<evidence type="ECO:0000256" key="11">
    <source>
        <dbReference type="RuleBase" id="RU004142"/>
    </source>
</evidence>
<proteinExistence type="inferred from homology"/>
<reference evidence="14" key="1">
    <citation type="submission" date="2022-07" db="EMBL/GenBank/DDBJ databases">
        <authorList>
            <person name="Trinca V."/>
            <person name="Uliana J.V.C."/>
            <person name="Torres T.T."/>
            <person name="Ward R.J."/>
            <person name="Monesi N."/>
        </authorList>
    </citation>
    <scope>NUCLEOTIDE SEQUENCE</scope>
    <source>
        <strain evidence="14">HSMRA1968</strain>
        <tissue evidence="14">Whole embryos</tissue>
    </source>
</reference>
<evidence type="ECO:0000256" key="4">
    <source>
        <dbReference type="ARBA" id="ARBA00022723"/>
    </source>
</evidence>
<evidence type="ECO:0000256" key="6">
    <source>
        <dbReference type="ARBA" id="ARBA00023004"/>
    </source>
</evidence>
<evidence type="ECO:0000256" key="1">
    <source>
        <dbReference type="ARBA" id="ARBA00005329"/>
    </source>
</evidence>
<keyword evidence="2 10" id="KW-0575">Peroxidase</keyword>
<evidence type="ECO:0000256" key="12">
    <source>
        <dbReference type="SAM" id="SignalP"/>
    </source>
</evidence>
<dbReference type="PANTHER" id="PTHR11465:SF9">
    <property type="entry name" value="CATALASE"/>
    <property type="match status" value="1"/>
</dbReference>
<dbReference type="SUPFAM" id="SSF56634">
    <property type="entry name" value="Heme-dependent catalase-like"/>
    <property type="match status" value="1"/>
</dbReference>
<dbReference type="PRINTS" id="PR00067">
    <property type="entry name" value="CATALASE"/>
</dbReference>
<dbReference type="GO" id="GO:0042744">
    <property type="term" value="P:hydrogen peroxide catabolic process"/>
    <property type="evidence" value="ECO:0007669"/>
    <property type="project" value="UniProtKB-KW"/>
</dbReference>
<organism evidence="14 15">
    <name type="scientific">Pseudolycoriella hygida</name>
    <dbReference type="NCBI Taxonomy" id="35572"/>
    <lineage>
        <taxon>Eukaryota</taxon>
        <taxon>Metazoa</taxon>
        <taxon>Ecdysozoa</taxon>
        <taxon>Arthropoda</taxon>
        <taxon>Hexapoda</taxon>
        <taxon>Insecta</taxon>
        <taxon>Pterygota</taxon>
        <taxon>Neoptera</taxon>
        <taxon>Endopterygota</taxon>
        <taxon>Diptera</taxon>
        <taxon>Nematocera</taxon>
        <taxon>Sciaroidea</taxon>
        <taxon>Sciaridae</taxon>
        <taxon>Pseudolycoriella</taxon>
    </lineage>
</organism>